<evidence type="ECO:0000313" key="1">
    <source>
        <dbReference type="EMBL" id="CAG8721976.1"/>
    </source>
</evidence>
<feature type="non-terminal residue" evidence="1">
    <location>
        <position position="1"/>
    </location>
</feature>
<dbReference type="EMBL" id="CAJVPU010033259">
    <property type="protein sequence ID" value="CAG8721976.1"/>
    <property type="molecule type" value="Genomic_DNA"/>
</dbReference>
<reference evidence="1" key="1">
    <citation type="submission" date="2021-06" db="EMBL/GenBank/DDBJ databases">
        <authorList>
            <person name="Kallberg Y."/>
            <person name="Tangrot J."/>
            <person name="Rosling A."/>
        </authorList>
    </citation>
    <scope>NUCLEOTIDE SEQUENCE</scope>
    <source>
        <strain evidence="1">IL203A</strain>
    </source>
</reference>
<comment type="caution">
    <text evidence="1">The sequence shown here is derived from an EMBL/GenBank/DDBJ whole genome shotgun (WGS) entry which is preliminary data.</text>
</comment>
<accession>A0ACA9PTB9</accession>
<gene>
    <name evidence="1" type="ORF">DHETER_LOCUS12888</name>
</gene>
<evidence type="ECO:0000313" key="2">
    <source>
        <dbReference type="Proteomes" id="UP000789702"/>
    </source>
</evidence>
<sequence length="145" mass="16523">KRRGPYATEACTNCRKKHVKCSEEATCTYCASNNLKCTYVKSVKKRGPKTTNRLANVFENYLGECENIEQEYTLTLTEHQFGMPIPLYLNYNEEFRLIQTSFFPHINIDSITPNNNTLINFSNTFSLPNNNPPSLASIVSNLDSI</sequence>
<dbReference type="Proteomes" id="UP000789702">
    <property type="component" value="Unassembled WGS sequence"/>
</dbReference>
<proteinExistence type="predicted"/>
<keyword evidence="2" id="KW-1185">Reference proteome</keyword>
<protein>
    <submittedName>
        <fullName evidence="1">17247_t:CDS:1</fullName>
    </submittedName>
</protein>
<organism evidence="1 2">
    <name type="scientific">Dentiscutata heterogama</name>
    <dbReference type="NCBI Taxonomy" id="1316150"/>
    <lineage>
        <taxon>Eukaryota</taxon>
        <taxon>Fungi</taxon>
        <taxon>Fungi incertae sedis</taxon>
        <taxon>Mucoromycota</taxon>
        <taxon>Glomeromycotina</taxon>
        <taxon>Glomeromycetes</taxon>
        <taxon>Diversisporales</taxon>
        <taxon>Gigasporaceae</taxon>
        <taxon>Dentiscutata</taxon>
    </lineage>
</organism>
<name>A0ACA9PTB9_9GLOM</name>